<evidence type="ECO:0000313" key="1">
    <source>
        <dbReference type="EMBL" id="JAH86515.1"/>
    </source>
</evidence>
<dbReference type="EMBL" id="GBXM01022062">
    <property type="protein sequence ID" value="JAH86515.1"/>
    <property type="molecule type" value="Transcribed_RNA"/>
</dbReference>
<protein>
    <submittedName>
        <fullName evidence="1">Uncharacterized protein</fullName>
    </submittedName>
</protein>
<proteinExistence type="predicted"/>
<reference evidence="1" key="1">
    <citation type="submission" date="2014-11" db="EMBL/GenBank/DDBJ databases">
        <authorList>
            <person name="Amaro Gonzalez C."/>
        </authorList>
    </citation>
    <scope>NUCLEOTIDE SEQUENCE</scope>
</reference>
<sequence>MTTFTEAAHFYTMQSVILQSFTYKHGQERMQGQVRDTHYSTKCTMTLCGHL</sequence>
<dbReference type="AlphaFoldDB" id="A0A0E9WAA5"/>
<reference evidence="1" key="2">
    <citation type="journal article" date="2015" name="Fish Shellfish Immunol.">
        <title>Early steps in the European eel (Anguilla anguilla)-Vibrio vulnificus interaction in the gills: Role of the RtxA13 toxin.</title>
        <authorList>
            <person name="Callol A."/>
            <person name="Pajuelo D."/>
            <person name="Ebbesson L."/>
            <person name="Teles M."/>
            <person name="MacKenzie S."/>
            <person name="Amaro C."/>
        </authorList>
    </citation>
    <scope>NUCLEOTIDE SEQUENCE</scope>
</reference>
<organism evidence="1">
    <name type="scientific">Anguilla anguilla</name>
    <name type="common">European freshwater eel</name>
    <name type="synonym">Muraena anguilla</name>
    <dbReference type="NCBI Taxonomy" id="7936"/>
    <lineage>
        <taxon>Eukaryota</taxon>
        <taxon>Metazoa</taxon>
        <taxon>Chordata</taxon>
        <taxon>Craniata</taxon>
        <taxon>Vertebrata</taxon>
        <taxon>Euteleostomi</taxon>
        <taxon>Actinopterygii</taxon>
        <taxon>Neopterygii</taxon>
        <taxon>Teleostei</taxon>
        <taxon>Anguilliformes</taxon>
        <taxon>Anguillidae</taxon>
        <taxon>Anguilla</taxon>
    </lineage>
</organism>
<name>A0A0E9WAA5_ANGAN</name>
<accession>A0A0E9WAA5</accession>